<comment type="caution">
    <text evidence="1">The sequence shown here is derived from an EMBL/GenBank/DDBJ whole genome shotgun (WGS) entry which is preliminary data.</text>
</comment>
<proteinExistence type="predicted"/>
<dbReference type="EMBL" id="BARS01046983">
    <property type="protein sequence ID" value="GAG35099.1"/>
    <property type="molecule type" value="Genomic_DNA"/>
</dbReference>
<dbReference type="AlphaFoldDB" id="X0WVV3"/>
<name>X0WVV3_9ZZZZ</name>
<gene>
    <name evidence="1" type="ORF">S01H1_70638</name>
</gene>
<evidence type="ECO:0000313" key="1">
    <source>
        <dbReference type="EMBL" id="GAG35099.1"/>
    </source>
</evidence>
<sequence length="33" mass="3850">MELGERIYPWAHGRTGIMRVDEGDEKLEFVSEV</sequence>
<accession>X0WVV3</accession>
<organism evidence="1">
    <name type="scientific">marine sediment metagenome</name>
    <dbReference type="NCBI Taxonomy" id="412755"/>
    <lineage>
        <taxon>unclassified sequences</taxon>
        <taxon>metagenomes</taxon>
        <taxon>ecological metagenomes</taxon>
    </lineage>
</organism>
<feature type="non-terminal residue" evidence="1">
    <location>
        <position position="33"/>
    </location>
</feature>
<reference evidence="1" key="1">
    <citation type="journal article" date="2014" name="Front. Microbiol.">
        <title>High frequency of phylogenetically diverse reductive dehalogenase-homologous genes in deep subseafloor sedimentary metagenomes.</title>
        <authorList>
            <person name="Kawai M."/>
            <person name="Futagami T."/>
            <person name="Toyoda A."/>
            <person name="Takaki Y."/>
            <person name="Nishi S."/>
            <person name="Hori S."/>
            <person name="Arai W."/>
            <person name="Tsubouchi T."/>
            <person name="Morono Y."/>
            <person name="Uchiyama I."/>
            <person name="Ito T."/>
            <person name="Fujiyama A."/>
            <person name="Inagaki F."/>
            <person name="Takami H."/>
        </authorList>
    </citation>
    <scope>NUCLEOTIDE SEQUENCE</scope>
    <source>
        <strain evidence="1">Expedition CK06-06</strain>
    </source>
</reference>
<protein>
    <submittedName>
        <fullName evidence="1">Uncharacterized protein</fullName>
    </submittedName>
</protein>